<accession>A0ACC0VRT5</accession>
<proteinExistence type="predicted"/>
<comment type="caution">
    <text evidence="1">The sequence shown here is derived from an EMBL/GenBank/DDBJ whole genome shotgun (WGS) entry which is preliminary data.</text>
</comment>
<sequence length="553" mass="61648">MHLGSLVPAMAASLLFTALEPSAADIVTYDWRITSLYVEYGGVFLPSLGINNKTSDRAIIEVELGQQVEMRVTNELDTPTCLHWHGLKQLGTQEMDGTSGITQCHIAPLATAIYRFRPDKAGTFWWHAHHKKDYIFGLRGPLIVHNPKTQQHDWEKDIDREYIVQLADLYHREPKPKRMWDNILINNRGRYSCAAAYLHNFTQCTDNQPLATFHFTPGNKYLLRLINMAALSPTVFSIDGHDFQVVAADGDYVQPSARINSILLNTGQRYDIIVEAKSSATGNPIGSFWMRANALHGLPWTRATGEEVGEGFTYEGLAIVSYEAEGAEPTTTQATNLTTIGEFDFTPLIPIALPNVASDRAILQFRMENGSGQFSIDGSDFTHFVEPDEPPLFTISSGLTTKQLPVTANARHIEYGKHIEVVLVNVKDEQHPFHLHSHSAYVVGCGHASLDQIRNNQLPPLKLLNPMLRDVYTVPACTSDGNNGCLDFGYVVLRFNADNPGVWFMHCHIDWHLDSGLAMIFVEGETELHEKGVQSYSNSVLSVCGRNSSFHLS</sequence>
<evidence type="ECO:0000313" key="1">
    <source>
        <dbReference type="EMBL" id="KAI9908563.1"/>
    </source>
</evidence>
<keyword evidence="2" id="KW-1185">Reference proteome</keyword>
<dbReference type="EMBL" id="CM047587">
    <property type="protein sequence ID" value="KAI9908563.1"/>
    <property type="molecule type" value="Genomic_DNA"/>
</dbReference>
<name>A0ACC0VRT5_9STRA</name>
<dbReference type="Proteomes" id="UP001163321">
    <property type="component" value="Chromosome 8"/>
</dbReference>
<evidence type="ECO:0000313" key="2">
    <source>
        <dbReference type="Proteomes" id="UP001163321"/>
    </source>
</evidence>
<protein>
    <submittedName>
        <fullName evidence="1">Uncharacterized protein</fullName>
    </submittedName>
</protein>
<gene>
    <name evidence="1" type="ORF">PsorP6_016160</name>
</gene>
<reference evidence="1 2" key="1">
    <citation type="journal article" date="2022" name="bioRxiv">
        <title>The genome of the oomycete Peronosclerospora sorghi, a cosmopolitan pathogen of maize and sorghum, is inflated with dispersed pseudogenes.</title>
        <authorList>
            <person name="Fletcher K."/>
            <person name="Martin F."/>
            <person name="Isakeit T."/>
            <person name="Cavanaugh K."/>
            <person name="Magill C."/>
            <person name="Michelmore R."/>
        </authorList>
    </citation>
    <scope>NUCLEOTIDE SEQUENCE [LARGE SCALE GENOMIC DNA]</scope>
    <source>
        <strain evidence="1">P6</strain>
    </source>
</reference>
<organism evidence="1 2">
    <name type="scientific">Peronosclerospora sorghi</name>
    <dbReference type="NCBI Taxonomy" id="230839"/>
    <lineage>
        <taxon>Eukaryota</taxon>
        <taxon>Sar</taxon>
        <taxon>Stramenopiles</taxon>
        <taxon>Oomycota</taxon>
        <taxon>Peronosporomycetes</taxon>
        <taxon>Peronosporales</taxon>
        <taxon>Peronosporaceae</taxon>
        <taxon>Peronosclerospora</taxon>
    </lineage>
</organism>